<keyword evidence="9" id="KW-0325">Glycoprotein</keyword>
<keyword evidence="7 12" id="KW-0472">Membrane</keyword>
<dbReference type="Proteomes" id="UP000694843">
    <property type="component" value="Unplaced"/>
</dbReference>
<keyword evidence="10" id="KW-1071">Ligand-gated ion channel</keyword>
<evidence type="ECO:0000256" key="7">
    <source>
        <dbReference type="ARBA" id="ARBA00023136"/>
    </source>
</evidence>
<comment type="similarity">
    <text evidence="2">Belongs to the glutamate-gated ion channel (TC 1.A.10.1) family.</text>
</comment>
<evidence type="ECO:0000313" key="15">
    <source>
        <dbReference type="Proteomes" id="UP000694843"/>
    </source>
</evidence>
<dbReference type="SMART" id="SM00918">
    <property type="entry name" value="Lig_chan-Glu_bd"/>
    <property type="match status" value="1"/>
</dbReference>
<dbReference type="PANTHER" id="PTHR18966">
    <property type="entry name" value="IONOTROPIC GLUTAMATE RECEPTOR"/>
    <property type="match status" value="1"/>
</dbReference>
<evidence type="ECO:0000256" key="4">
    <source>
        <dbReference type="ARBA" id="ARBA00022692"/>
    </source>
</evidence>
<evidence type="ECO:0000256" key="1">
    <source>
        <dbReference type="ARBA" id="ARBA00004141"/>
    </source>
</evidence>
<evidence type="ECO:0000256" key="6">
    <source>
        <dbReference type="ARBA" id="ARBA00023065"/>
    </source>
</evidence>
<evidence type="ECO:0000259" key="14">
    <source>
        <dbReference type="SMART" id="SM00918"/>
    </source>
</evidence>
<dbReference type="OrthoDB" id="5984008at2759"/>
<dbReference type="InterPro" id="IPR019594">
    <property type="entry name" value="Glu/Gly-bd"/>
</dbReference>
<keyword evidence="6" id="KW-0406">Ion transport</keyword>
<dbReference type="Gene3D" id="3.40.190.10">
    <property type="entry name" value="Periplasmic binding protein-like II"/>
    <property type="match status" value="1"/>
</dbReference>
<feature type="domain" description="Ionotropic glutamate receptor L-glutamate and glycine-binding" evidence="14">
    <location>
        <begin position="15"/>
        <end position="75"/>
    </location>
</feature>
<reference evidence="16" key="1">
    <citation type="submission" date="2025-08" db="UniProtKB">
        <authorList>
            <consortium name="RefSeq"/>
        </authorList>
    </citation>
    <scope>IDENTIFICATION</scope>
    <source>
        <tissue evidence="16">Whole organism</tissue>
    </source>
</reference>
<keyword evidence="11" id="KW-0407">Ion channel</keyword>
<dbReference type="OMA" id="WACATAT"/>
<evidence type="ECO:0000256" key="8">
    <source>
        <dbReference type="ARBA" id="ARBA00023170"/>
    </source>
</evidence>
<name>A0A8B7NUA5_HYAAZ</name>
<dbReference type="GeneID" id="108673271"/>
<dbReference type="Pfam" id="PF10613">
    <property type="entry name" value="Lig_chan-Glu_bd"/>
    <property type="match status" value="1"/>
</dbReference>
<proteinExistence type="inferred from homology"/>
<keyword evidence="4 12" id="KW-0812">Transmembrane</keyword>
<feature type="transmembrane region" description="Helical" evidence="12">
    <location>
        <begin position="130"/>
        <end position="148"/>
    </location>
</feature>
<evidence type="ECO:0000256" key="9">
    <source>
        <dbReference type="ARBA" id="ARBA00023180"/>
    </source>
</evidence>
<evidence type="ECO:0000256" key="5">
    <source>
        <dbReference type="ARBA" id="ARBA00022989"/>
    </source>
</evidence>
<keyword evidence="5 12" id="KW-1133">Transmembrane helix</keyword>
<evidence type="ECO:0000259" key="13">
    <source>
        <dbReference type="SMART" id="SM00079"/>
    </source>
</evidence>
<evidence type="ECO:0000256" key="3">
    <source>
        <dbReference type="ARBA" id="ARBA00022448"/>
    </source>
</evidence>
<keyword evidence="3" id="KW-0813">Transport</keyword>
<dbReference type="InterPro" id="IPR001320">
    <property type="entry name" value="Iontro_rcpt_C"/>
</dbReference>
<dbReference type="Gene3D" id="1.10.287.70">
    <property type="match status" value="1"/>
</dbReference>
<gene>
    <name evidence="16" type="primary">LOC108673271</name>
</gene>
<evidence type="ECO:0000256" key="2">
    <source>
        <dbReference type="ARBA" id="ARBA00008685"/>
    </source>
</evidence>
<dbReference type="AlphaFoldDB" id="A0A8B7NUA5"/>
<dbReference type="KEGG" id="hazt:108673271"/>
<sequence length="228" mass="25435">MRNSQLKILSILSPPFAMRAAEGSSSAYEGISVDLAREISRLLGFNYTFNPALDEYGEFNPTQQRWTGLIGEIVEKRADMIIADLPITSDRQRAVDFSSPWMSYGLSALYRPDAPASPYTLLLSPLSLELWLATAITYALLALIYAYINSLQRRGLRRLGAAGCGEHNSSAVSSRAVMIVMWLFTAVTMSCYIANLSAVFQYPQRGFVEGRDDRDVVVHCRDNVLLHR</sequence>
<dbReference type="SMART" id="SM00079">
    <property type="entry name" value="PBPe"/>
    <property type="match status" value="1"/>
</dbReference>
<dbReference type="RefSeq" id="XP_018016561.2">
    <property type="nucleotide sequence ID" value="XM_018161072.2"/>
</dbReference>
<keyword evidence="15" id="KW-1185">Reference proteome</keyword>
<evidence type="ECO:0000256" key="10">
    <source>
        <dbReference type="ARBA" id="ARBA00023286"/>
    </source>
</evidence>
<evidence type="ECO:0000313" key="16">
    <source>
        <dbReference type="RefSeq" id="XP_018016561.2"/>
    </source>
</evidence>
<evidence type="ECO:0000256" key="11">
    <source>
        <dbReference type="ARBA" id="ARBA00023303"/>
    </source>
</evidence>
<protein>
    <submittedName>
        <fullName evidence="16">Probable glutamate receptor</fullName>
    </submittedName>
</protein>
<dbReference type="SUPFAM" id="SSF53850">
    <property type="entry name" value="Periplasmic binding protein-like II"/>
    <property type="match status" value="1"/>
</dbReference>
<feature type="domain" description="Ionotropic glutamate receptor C-terminal" evidence="13">
    <location>
        <begin position="5"/>
        <end position="202"/>
    </location>
</feature>
<evidence type="ECO:0000256" key="12">
    <source>
        <dbReference type="SAM" id="Phobius"/>
    </source>
</evidence>
<dbReference type="GO" id="GO:0016020">
    <property type="term" value="C:membrane"/>
    <property type="evidence" value="ECO:0007669"/>
    <property type="project" value="UniProtKB-SubCell"/>
</dbReference>
<dbReference type="InterPro" id="IPR015683">
    <property type="entry name" value="Ionotropic_Glu_rcpt"/>
</dbReference>
<dbReference type="GO" id="GO:0015276">
    <property type="term" value="F:ligand-gated monoatomic ion channel activity"/>
    <property type="evidence" value="ECO:0007669"/>
    <property type="project" value="InterPro"/>
</dbReference>
<accession>A0A8B7NUA5</accession>
<feature type="transmembrane region" description="Helical" evidence="12">
    <location>
        <begin position="176"/>
        <end position="200"/>
    </location>
</feature>
<comment type="subcellular location">
    <subcellularLocation>
        <location evidence="1">Membrane</location>
        <topology evidence="1">Multi-pass membrane protein</topology>
    </subcellularLocation>
</comment>
<keyword evidence="8 16" id="KW-0675">Receptor</keyword>
<organism evidence="15 16">
    <name type="scientific">Hyalella azteca</name>
    <name type="common">Amphipod</name>
    <dbReference type="NCBI Taxonomy" id="294128"/>
    <lineage>
        <taxon>Eukaryota</taxon>
        <taxon>Metazoa</taxon>
        <taxon>Ecdysozoa</taxon>
        <taxon>Arthropoda</taxon>
        <taxon>Crustacea</taxon>
        <taxon>Multicrustacea</taxon>
        <taxon>Malacostraca</taxon>
        <taxon>Eumalacostraca</taxon>
        <taxon>Peracarida</taxon>
        <taxon>Amphipoda</taxon>
        <taxon>Senticaudata</taxon>
        <taxon>Talitrida</taxon>
        <taxon>Talitroidea</taxon>
        <taxon>Hyalellidae</taxon>
        <taxon>Hyalella</taxon>
    </lineage>
</organism>